<dbReference type="InterPro" id="IPR004839">
    <property type="entry name" value="Aminotransferase_I/II_large"/>
</dbReference>
<dbReference type="Gene3D" id="3.90.1150.10">
    <property type="entry name" value="Aspartate Aminotransferase, domain 1"/>
    <property type="match status" value="1"/>
</dbReference>
<reference evidence="8 9" key="1">
    <citation type="submission" date="2020-04" db="EMBL/GenBank/DDBJ databases">
        <title>Metagenomic profiling of ammonia- and methane-oxidizing microorganisms in a Dutch drinking water treatment plant.</title>
        <authorList>
            <person name="Poghosyan L."/>
            <person name="Leucker S."/>
        </authorList>
    </citation>
    <scope>NUCLEOTIDE SEQUENCE [LARGE SCALE GENOMIC DNA]</scope>
    <source>
        <strain evidence="8">S-RSF-IL-03</strain>
    </source>
</reference>
<protein>
    <submittedName>
        <fullName evidence="8">PLP-dependent aminotransferase family protein</fullName>
    </submittedName>
</protein>
<dbReference type="GO" id="GO:0008483">
    <property type="term" value="F:transaminase activity"/>
    <property type="evidence" value="ECO:0007669"/>
    <property type="project" value="UniProtKB-KW"/>
</dbReference>
<keyword evidence="5 8" id="KW-0808">Transferase</keyword>
<comment type="caution">
    <text evidence="8">The sequence shown here is derived from an EMBL/GenBank/DDBJ whole genome shotgun (WGS) entry which is preliminary data.</text>
</comment>
<comment type="cofactor">
    <cofactor evidence="1">
        <name>pyridoxal 5'-phosphate</name>
        <dbReference type="ChEBI" id="CHEBI:597326"/>
    </cofactor>
</comment>
<evidence type="ECO:0000256" key="2">
    <source>
        <dbReference type="ARBA" id="ARBA00007441"/>
    </source>
</evidence>
<dbReference type="FunFam" id="3.40.640.10:FF:000053">
    <property type="entry name" value="Aminotransferase, class I"/>
    <property type="match status" value="1"/>
</dbReference>
<feature type="domain" description="Aminotransferase class I/classII large" evidence="7">
    <location>
        <begin position="43"/>
        <end position="385"/>
    </location>
</feature>
<dbReference type="InterPro" id="IPR050859">
    <property type="entry name" value="Class-I_PLP-dep_aminotransf"/>
</dbReference>
<proteinExistence type="inferred from homology"/>
<dbReference type="Gene3D" id="3.40.640.10">
    <property type="entry name" value="Type I PLP-dependent aspartate aminotransferase-like (Major domain)"/>
    <property type="match status" value="1"/>
</dbReference>
<evidence type="ECO:0000313" key="9">
    <source>
        <dbReference type="Proteomes" id="UP000580839"/>
    </source>
</evidence>
<evidence type="ECO:0000256" key="4">
    <source>
        <dbReference type="ARBA" id="ARBA00022576"/>
    </source>
</evidence>
<keyword evidence="6" id="KW-0663">Pyridoxal phosphate</keyword>
<comment type="similarity">
    <text evidence="2">Belongs to the class-I pyridoxal-phosphate-dependent aminotransferase family.</text>
</comment>
<dbReference type="InterPro" id="IPR015421">
    <property type="entry name" value="PyrdxlP-dep_Trfase_major"/>
</dbReference>
<comment type="subunit">
    <text evidence="3">Homodimer.</text>
</comment>
<dbReference type="SUPFAM" id="SSF53383">
    <property type="entry name" value="PLP-dependent transferases"/>
    <property type="match status" value="1"/>
</dbReference>
<evidence type="ECO:0000256" key="5">
    <source>
        <dbReference type="ARBA" id="ARBA00022679"/>
    </source>
</evidence>
<dbReference type="PANTHER" id="PTHR42790">
    <property type="entry name" value="AMINOTRANSFERASE"/>
    <property type="match status" value="1"/>
</dbReference>
<dbReference type="GO" id="GO:1901605">
    <property type="term" value="P:alpha-amino acid metabolic process"/>
    <property type="evidence" value="ECO:0007669"/>
    <property type="project" value="TreeGrafter"/>
</dbReference>
<dbReference type="InterPro" id="IPR015424">
    <property type="entry name" value="PyrdxlP-dep_Trfase"/>
</dbReference>
<dbReference type="EMBL" id="JABFRW010000174">
    <property type="protein sequence ID" value="NOT35124.1"/>
    <property type="molecule type" value="Genomic_DNA"/>
</dbReference>
<gene>
    <name evidence="8" type="ORF">HOP12_13330</name>
</gene>
<name>A0A849SR68_UNCEI</name>
<dbReference type="Pfam" id="PF00155">
    <property type="entry name" value="Aminotran_1_2"/>
    <property type="match status" value="1"/>
</dbReference>
<evidence type="ECO:0000259" key="7">
    <source>
        <dbReference type="Pfam" id="PF00155"/>
    </source>
</evidence>
<evidence type="ECO:0000256" key="1">
    <source>
        <dbReference type="ARBA" id="ARBA00001933"/>
    </source>
</evidence>
<organism evidence="8 9">
    <name type="scientific">Eiseniibacteriota bacterium</name>
    <dbReference type="NCBI Taxonomy" id="2212470"/>
    <lineage>
        <taxon>Bacteria</taxon>
        <taxon>Candidatus Eiseniibacteriota</taxon>
    </lineage>
</organism>
<evidence type="ECO:0000256" key="6">
    <source>
        <dbReference type="ARBA" id="ARBA00022898"/>
    </source>
</evidence>
<accession>A0A849SR68</accession>
<evidence type="ECO:0000256" key="3">
    <source>
        <dbReference type="ARBA" id="ARBA00011738"/>
    </source>
</evidence>
<dbReference type="AlphaFoldDB" id="A0A849SR68"/>
<evidence type="ECO:0000313" key="8">
    <source>
        <dbReference type="EMBL" id="NOT35124.1"/>
    </source>
</evidence>
<dbReference type="InterPro" id="IPR015422">
    <property type="entry name" value="PyrdxlP-dep_Trfase_small"/>
</dbReference>
<keyword evidence="4 8" id="KW-0032">Aminotransferase</keyword>
<dbReference type="Proteomes" id="UP000580839">
    <property type="component" value="Unassembled WGS sequence"/>
</dbReference>
<dbReference type="CDD" id="cd00609">
    <property type="entry name" value="AAT_like"/>
    <property type="match status" value="1"/>
</dbReference>
<sequence length="396" mass="44504">MPFPLARRMEFITASDVRELLKVTQRPEIISFAGGLPAPELFPIEELAKLAHDLLIEDGVRALQYSTTEGYPPLREWIAARMTSTWGASFEADDILVTTGSQQGLDLTAKLFIDEGDVVVTESPTYLAALGAFKVCRPRFVEVATDDHGMELAALERVLATERPKFVYVIPNGQNPSGRTWSVERREGFMKVMARFDVPVIEDDAYLEIRYDGHTAPSMRSFDTRGQVVCLGTLSKVLAPGLRIGWVAADRALLDRYVLLKQSADLHTASLTQMLAERWLTSGAFDSSLERIRDTYRERRDAMLAALESELPPGCRFTRPDSGMFVWVEFPPTIRSRELLARCLEREVAFVPGDSFFADATRLNTARLNFSNMPPERIREGVKRIGRVLRETLAQD</sequence>
<dbReference type="PANTHER" id="PTHR42790:SF19">
    <property type="entry name" value="KYNURENINE_ALPHA-AMINOADIPATE AMINOTRANSFERASE, MITOCHONDRIAL"/>
    <property type="match status" value="1"/>
</dbReference>
<dbReference type="GO" id="GO:0030170">
    <property type="term" value="F:pyridoxal phosphate binding"/>
    <property type="evidence" value="ECO:0007669"/>
    <property type="project" value="InterPro"/>
</dbReference>